<gene>
    <name evidence="1" type="ORF">Amac_074670</name>
</gene>
<evidence type="ECO:0000313" key="2">
    <source>
        <dbReference type="Proteomes" id="UP000331127"/>
    </source>
</evidence>
<keyword evidence="2" id="KW-1185">Reference proteome</keyword>
<organism evidence="1 2">
    <name type="scientific">Acrocarpospora macrocephala</name>
    <dbReference type="NCBI Taxonomy" id="150177"/>
    <lineage>
        <taxon>Bacteria</taxon>
        <taxon>Bacillati</taxon>
        <taxon>Actinomycetota</taxon>
        <taxon>Actinomycetes</taxon>
        <taxon>Streptosporangiales</taxon>
        <taxon>Streptosporangiaceae</taxon>
        <taxon>Acrocarpospora</taxon>
    </lineage>
</organism>
<dbReference type="Proteomes" id="UP000331127">
    <property type="component" value="Unassembled WGS sequence"/>
</dbReference>
<name>A0A5M3WYN1_9ACTN</name>
<accession>A0A5M3WYN1</accession>
<proteinExistence type="predicted"/>
<protein>
    <submittedName>
        <fullName evidence="1">Uncharacterized protein</fullName>
    </submittedName>
</protein>
<dbReference type="AlphaFoldDB" id="A0A5M3WYN1"/>
<evidence type="ECO:0000313" key="1">
    <source>
        <dbReference type="EMBL" id="GES13870.1"/>
    </source>
</evidence>
<dbReference type="EMBL" id="BLAE01000051">
    <property type="protein sequence ID" value="GES13870.1"/>
    <property type="molecule type" value="Genomic_DNA"/>
</dbReference>
<comment type="caution">
    <text evidence="1">The sequence shown here is derived from an EMBL/GenBank/DDBJ whole genome shotgun (WGS) entry which is preliminary data.</text>
</comment>
<reference evidence="1 2" key="1">
    <citation type="submission" date="2019-10" db="EMBL/GenBank/DDBJ databases">
        <title>Whole genome shotgun sequence of Acrocarpospora macrocephala NBRC 16266.</title>
        <authorList>
            <person name="Ichikawa N."/>
            <person name="Kimura A."/>
            <person name="Kitahashi Y."/>
            <person name="Komaki H."/>
            <person name="Oguchi A."/>
        </authorList>
    </citation>
    <scope>NUCLEOTIDE SEQUENCE [LARGE SCALE GENOMIC DNA]</scope>
    <source>
        <strain evidence="1 2">NBRC 16266</strain>
    </source>
</reference>
<sequence length="137" mass="15432">MCPAVLGPEHEAGLRADGMHHQVVGLDVRDTRLEVEVDDHVRDVVLAELRQVAEPVDEPLRELRRCRVRRVVGPDVDRVREVDRLQQFRVTPIAAATVPLEYVAYLQMSADLFKGVQGRPPSASRYSETIVRIVDGE</sequence>